<protein>
    <recommendedName>
        <fullName evidence="8">Germin-like protein</fullName>
    </recommendedName>
</protein>
<dbReference type="EMBL" id="OZ021738">
    <property type="protein sequence ID" value="CAK9321274.1"/>
    <property type="molecule type" value="Genomic_DNA"/>
</dbReference>
<dbReference type="Pfam" id="PF00190">
    <property type="entry name" value="Cupin_1"/>
    <property type="match status" value="1"/>
</dbReference>
<dbReference type="InterPro" id="IPR006045">
    <property type="entry name" value="Cupin_1"/>
</dbReference>
<dbReference type="Gene3D" id="2.60.120.10">
    <property type="entry name" value="Jelly Rolls"/>
    <property type="match status" value="1"/>
</dbReference>
<evidence type="ECO:0000256" key="7">
    <source>
        <dbReference type="ARBA" id="ARBA00023211"/>
    </source>
</evidence>
<keyword evidence="4 8" id="KW-0964">Secreted</keyword>
<keyword evidence="5 8" id="KW-0479">Metal-binding</keyword>
<dbReference type="InterPro" id="IPR011051">
    <property type="entry name" value="RmlC_Cupin_sf"/>
</dbReference>
<sequence>MALAPDLRPFQHFFIADPNSNGLLLQWVACGQRHQHNHWLSSNSGDRGANLRAQHSWHLLGSHPLRPRGHHCSLQYRHPHATEISTVLEGKLLAGFIANNLENRLITKTLNKGNVFVFPKGLINFQRNIGHHGAVAIATLNSQNPGVIPLLINAVFGSKHVIPKDILVH</sequence>
<evidence type="ECO:0000313" key="10">
    <source>
        <dbReference type="EMBL" id="CAK9321274.1"/>
    </source>
</evidence>
<keyword evidence="7 8" id="KW-0464">Manganese</keyword>
<organism evidence="10 11">
    <name type="scientific">Citrullus colocynthis</name>
    <name type="common">colocynth</name>
    <dbReference type="NCBI Taxonomy" id="252529"/>
    <lineage>
        <taxon>Eukaryota</taxon>
        <taxon>Viridiplantae</taxon>
        <taxon>Streptophyta</taxon>
        <taxon>Embryophyta</taxon>
        <taxon>Tracheophyta</taxon>
        <taxon>Spermatophyta</taxon>
        <taxon>Magnoliopsida</taxon>
        <taxon>eudicotyledons</taxon>
        <taxon>Gunneridae</taxon>
        <taxon>Pentapetalae</taxon>
        <taxon>rosids</taxon>
        <taxon>fabids</taxon>
        <taxon>Cucurbitales</taxon>
        <taxon>Cucurbitaceae</taxon>
        <taxon>Benincaseae</taxon>
        <taxon>Citrullus</taxon>
    </lineage>
</organism>
<dbReference type="SMART" id="SM00835">
    <property type="entry name" value="Cupin_1"/>
    <property type="match status" value="1"/>
</dbReference>
<evidence type="ECO:0000259" key="9">
    <source>
        <dbReference type="SMART" id="SM00835"/>
    </source>
</evidence>
<evidence type="ECO:0000256" key="4">
    <source>
        <dbReference type="ARBA" id="ARBA00022525"/>
    </source>
</evidence>
<accession>A0ABP0YL84</accession>
<dbReference type="InterPro" id="IPR001929">
    <property type="entry name" value="Germin"/>
</dbReference>
<dbReference type="PRINTS" id="PR00325">
    <property type="entry name" value="GERMIN"/>
</dbReference>
<proteinExistence type="inferred from homology"/>
<gene>
    <name evidence="10" type="ORF">CITCOLO1_LOCUS13342</name>
</gene>
<dbReference type="InterPro" id="IPR014710">
    <property type="entry name" value="RmlC-like_jellyroll"/>
</dbReference>
<name>A0ABP0YL84_9ROSI</name>
<evidence type="ECO:0000256" key="3">
    <source>
        <dbReference type="ARBA" id="ARBA00022523"/>
    </source>
</evidence>
<evidence type="ECO:0000313" key="11">
    <source>
        <dbReference type="Proteomes" id="UP001642487"/>
    </source>
</evidence>
<evidence type="ECO:0000256" key="1">
    <source>
        <dbReference type="ARBA" id="ARBA00004271"/>
    </source>
</evidence>
<comment type="subcellular location">
    <subcellularLocation>
        <location evidence="1 8">Secreted</location>
        <location evidence="1 8">Extracellular space</location>
        <location evidence="1 8">Apoplast</location>
    </subcellularLocation>
</comment>
<keyword evidence="3 8" id="KW-0052">Apoplast</keyword>
<evidence type="ECO:0000256" key="8">
    <source>
        <dbReference type="RuleBase" id="RU366015"/>
    </source>
</evidence>
<keyword evidence="11" id="KW-1185">Reference proteome</keyword>
<dbReference type="PANTHER" id="PTHR31238">
    <property type="entry name" value="GERMIN-LIKE PROTEIN SUBFAMILY 3 MEMBER 3"/>
    <property type="match status" value="1"/>
</dbReference>
<evidence type="ECO:0000256" key="2">
    <source>
        <dbReference type="ARBA" id="ARBA00007456"/>
    </source>
</evidence>
<reference evidence="10 11" key="1">
    <citation type="submission" date="2024-03" db="EMBL/GenBank/DDBJ databases">
        <authorList>
            <person name="Gkanogiannis A."/>
            <person name="Becerra Lopez-Lavalle L."/>
        </authorList>
    </citation>
    <scope>NUCLEOTIDE SEQUENCE [LARGE SCALE GENOMIC DNA]</scope>
</reference>
<keyword evidence="6" id="KW-0325">Glycoprotein</keyword>
<dbReference type="Proteomes" id="UP001642487">
    <property type="component" value="Chromosome 4"/>
</dbReference>
<dbReference type="SUPFAM" id="SSF51182">
    <property type="entry name" value="RmlC-like cupins"/>
    <property type="match status" value="1"/>
</dbReference>
<evidence type="ECO:0000256" key="5">
    <source>
        <dbReference type="ARBA" id="ARBA00022723"/>
    </source>
</evidence>
<evidence type="ECO:0000256" key="6">
    <source>
        <dbReference type="ARBA" id="ARBA00023180"/>
    </source>
</evidence>
<feature type="domain" description="Cupin type-1" evidence="9">
    <location>
        <begin position="63"/>
        <end position="163"/>
    </location>
</feature>
<comment type="similarity">
    <text evidence="2 8">Belongs to the germin family.</text>
</comment>